<feature type="coiled-coil region" evidence="1">
    <location>
        <begin position="22"/>
        <end position="49"/>
    </location>
</feature>
<dbReference type="Proteomes" id="UP000054359">
    <property type="component" value="Unassembled WGS sequence"/>
</dbReference>
<accession>A0A087TA30</accession>
<protein>
    <submittedName>
        <fullName evidence="2">Uncharacterized protein</fullName>
    </submittedName>
</protein>
<keyword evidence="3" id="KW-1185">Reference proteome</keyword>
<evidence type="ECO:0000313" key="3">
    <source>
        <dbReference type="Proteomes" id="UP000054359"/>
    </source>
</evidence>
<dbReference type="AlphaFoldDB" id="A0A087TA30"/>
<proteinExistence type="predicted"/>
<evidence type="ECO:0000313" key="2">
    <source>
        <dbReference type="EMBL" id="KFM61969.1"/>
    </source>
</evidence>
<dbReference type="EMBL" id="KK114246">
    <property type="protein sequence ID" value="KFM61969.1"/>
    <property type="molecule type" value="Genomic_DNA"/>
</dbReference>
<name>A0A087TA30_STEMI</name>
<dbReference type="OrthoDB" id="6437431at2759"/>
<keyword evidence="1" id="KW-0175">Coiled coil</keyword>
<organism evidence="2 3">
    <name type="scientific">Stegodyphus mimosarum</name>
    <name type="common">African social velvet spider</name>
    <dbReference type="NCBI Taxonomy" id="407821"/>
    <lineage>
        <taxon>Eukaryota</taxon>
        <taxon>Metazoa</taxon>
        <taxon>Ecdysozoa</taxon>
        <taxon>Arthropoda</taxon>
        <taxon>Chelicerata</taxon>
        <taxon>Arachnida</taxon>
        <taxon>Araneae</taxon>
        <taxon>Araneomorphae</taxon>
        <taxon>Entelegynae</taxon>
        <taxon>Eresoidea</taxon>
        <taxon>Eresidae</taxon>
        <taxon>Stegodyphus</taxon>
    </lineage>
</organism>
<reference evidence="2 3" key="1">
    <citation type="submission" date="2013-11" db="EMBL/GenBank/DDBJ databases">
        <title>Genome sequencing of Stegodyphus mimosarum.</title>
        <authorList>
            <person name="Bechsgaard J."/>
        </authorList>
    </citation>
    <scope>NUCLEOTIDE SEQUENCE [LARGE SCALE GENOMIC DNA]</scope>
</reference>
<evidence type="ECO:0000256" key="1">
    <source>
        <dbReference type="SAM" id="Coils"/>
    </source>
</evidence>
<gene>
    <name evidence="2" type="ORF">X975_16221</name>
</gene>
<feature type="non-terminal residue" evidence="2">
    <location>
        <position position="83"/>
    </location>
</feature>
<sequence length="83" mass="9936">MSSTPFTEWPREKKEEFANERMDKMRLLNEKIRQRYAEVEEDRIKAEAKNSSVTSCVSQKKEKCVTDKVAVTETKVHEREWDR</sequence>